<dbReference type="AlphaFoldDB" id="A0A9W8G4D4"/>
<feature type="region of interest" description="Disordered" evidence="6">
    <location>
        <begin position="296"/>
        <end position="388"/>
    </location>
</feature>
<dbReference type="OrthoDB" id="983479at2759"/>
<dbReference type="SMART" id="SM00105">
    <property type="entry name" value="ArfGap"/>
    <property type="match status" value="1"/>
</dbReference>
<dbReference type="GO" id="GO:0032012">
    <property type="term" value="P:regulation of ARF protein signal transduction"/>
    <property type="evidence" value="ECO:0007669"/>
    <property type="project" value="TreeGrafter"/>
</dbReference>
<feature type="compositionally biased region" description="Polar residues" evidence="6">
    <location>
        <begin position="304"/>
        <end position="317"/>
    </location>
</feature>
<dbReference type="GO" id="GO:0000139">
    <property type="term" value="C:Golgi membrane"/>
    <property type="evidence" value="ECO:0007669"/>
    <property type="project" value="TreeGrafter"/>
</dbReference>
<dbReference type="InterPro" id="IPR038508">
    <property type="entry name" value="ArfGAP_dom_sf"/>
</dbReference>
<evidence type="ECO:0000256" key="5">
    <source>
        <dbReference type="PROSITE-ProRule" id="PRU00288"/>
    </source>
</evidence>
<gene>
    <name evidence="8" type="primary">GCS1</name>
    <name evidence="8" type="ORF">GGI25_005601</name>
</gene>
<dbReference type="GO" id="GO:0005096">
    <property type="term" value="F:GTPase activator activity"/>
    <property type="evidence" value="ECO:0007669"/>
    <property type="project" value="UniProtKB-KW"/>
</dbReference>
<evidence type="ECO:0000256" key="1">
    <source>
        <dbReference type="ARBA" id="ARBA00022468"/>
    </source>
</evidence>
<reference evidence="8" key="1">
    <citation type="submission" date="2022-07" db="EMBL/GenBank/DDBJ databases">
        <title>Phylogenomic reconstructions and comparative analyses of Kickxellomycotina fungi.</title>
        <authorList>
            <person name="Reynolds N.K."/>
            <person name="Stajich J.E."/>
            <person name="Barry K."/>
            <person name="Grigoriev I.V."/>
            <person name="Crous P."/>
            <person name="Smith M.E."/>
        </authorList>
    </citation>
    <scope>NUCLEOTIDE SEQUENCE</scope>
    <source>
        <strain evidence="8">NRRL 3115</strain>
    </source>
</reference>
<dbReference type="EMBL" id="JANBTW010000109">
    <property type="protein sequence ID" value="KAJ2671115.1"/>
    <property type="molecule type" value="Genomic_DNA"/>
</dbReference>
<evidence type="ECO:0000313" key="8">
    <source>
        <dbReference type="EMBL" id="KAJ2671115.1"/>
    </source>
</evidence>
<comment type="caution">
    <text evidence="8">The sequence shown here is derived from an EMBL/GenBank/DDBJ whole genome shotgun (WGS) entry which is preliminary data.</text>
</comment>
<accession>A0A9W8G4D4</accession>
<feature type="region of interest" description="Disordered" evidence="6">
    <location>
        <begin position="122"/>
        <end position="208"/>
    </location>
</feature>
<feature type="compositionally biased region" description="Polar residues" evidence="6">
    <location>
        <begin position="138"/>
        <end position="175"/>
    </location>
</feature>
<evidence type="ECO:0000256" key="2">
    <source>
        <dbReference type="ARBA" id="ARBA00022723"/>
    </source>
</evidence>
<name>A0A9W8G4D4_9FUNG</name>
<dbReference type="PRINTS" id="PR00405">
    <property type="entry name" value="REVINTRACTNG"/>
</dbReference>
<feature type="domain" description="Arf-GAP" evidence="7">
    <location>
        <begin position="8"/>
        <end position="125"/>
    </location>
</feature>
<dbReference type="Pfam" id="PF01412">
    <property type="entry name" value="ArfGap"/>
    <property type="match status" value="1"/>
</dbReference>
<dbReference type="Proteomes" id="UP001151518">
    <property type="component" value="Unassembled WGS sequence"/>
</dbReference>
<dbReference type="CDD" id="cd08830">
    <property type="entry name" value="ArfGap_ArfGap1"/>
    <property type="match status" value="1"/>
</dbReference>
<keyword evidence="1" id="KW-0343">GTPase activation</keyword>
<evidence type="ECO:0000256" key="4">
    <source>
        <dbReference type="ARBA" id="ARBA00022833"/>
    </source>
</evidence>
<protein>
    <submittedName>
        <fullName evidence="8">Zn finger-containing GTPase- Activating Protein for ARF</fullName>
    </submittedName>
</protein>
<feature type="compositionally biased region" description="Polar residues" evidence="6">
    <location>
        <begin position="329"/>
        <end position="343"/>
    </location>
</feature>
<dbReference type="SUPFAM" id="SSF57863">
    <property type="entry name" value="ArfGap/RecO-like zinc finger"/>
    <property type="match status" value="1"/>
</dbReference>
<dbReference type="Gene3D" id="1.10.220.150">
    <property type="entry name" value="Arf GTPase activating protein"/>
    <property type="match status" value="1"/>
</dbReference>
<dbReference type="InterPro" id="IPR037278">
    <property type="entry name" value="ARFGAP/RecO"/>
</dbReference>
<dbReference type="PROSITE" id="PS50115">
    <property type="entry name" value="ARFGAP"/>
    <property type="match status" value="1"/>
</dbReference>
<dbReference type="FunFam" id="1.10.220.150:FF:000014">
    <property type="entry name" value="ADP-ribosylation factor GTPase-activating protein"/>
    <property type="match status" value="1"/>
</dbReference>
<dbReference type="GO" id="GO:0008270">
    <property type="term" value="F:zinc ion binding"/>
    <property type="evidence" value="ECO:0007669"/>
    <property type="project" value="UniProtKB-KW"/>
</dbReference>
<evidence type="ECO:0000259" key="7">
    <source>
        <dbReference type="PROSITE" id="PS50115"/>
    </source>
</evidence>
<proteinExistence type="predicted"/>
<feature type="compositionally biased region" description="Polar residues" evidence="6">
    <location>
        <begin position="352"/>
        <end position="377"/>
    </location>
</feature>
<evidence type="ECO:0000256" key="3">
    <source>
        <dbReference type="ARBA" id="ARBA00022771"/>
    </source>
</evidence>
<dbReference type="InterPro" id="IPR001164">
    <property type="entry name" value="ArfGAP_dom"/>
</dbReference>
<dbReference type="PANTHER" id="PTHR46395:SF1">
    <property type="entry name" value="ADP-RIBOSYLATION FACTOR GTPASE-ACTIVATING PROTEIN 1"/>
    <property type="match status" value="1"/>
</dbReference>
<evidence type="ECO:0000313" key="9">
    <source>
        <dbReference type="Proteomes" id="UP001151518"/>
    </source>
</evidence>
<dbReference type="GO" id="GO:0030100">
    <property type="term" value="P:regulation of endocytosis"/>
    <property type="evidence" value="ECO:0007669"/>
    <property type="project" value="TreeGrafter"/>
</dbReference>
<evidence type="ECO:0000256" key="6">
    <source>
        <dbReference type="SAM" id="MobiDB-lite"/>
    </source>
</evidence>
<organism evidence="8 9">
    <name type="scientific">Coemansia spiralis</name>
    <dbReference type="NCBI Taxonomy" id="417178"/>
    <lineage>
        <taxon>Eukaryota</taxon>
        <taxon>Fungi</taxon>
        <taxon>Fungi incertae sedis</taxon>
        <taxon>Zoopagomycota</taxon>
        <taxon>Kickxellomycotina</taxon>
        <taxon>Kickxellomycetes</taxon>
        <taxon>Kickxellales</taxon>
        <taxon>Kickxellaceae</taxon>
        <taxon>Coemansia</taxon>
    </lineage>
</organism>
<keyword evidence="4" id="KW-0862">Zinc</keyword>
<dbReference type="PANTHER" id="PTHR46395">
    <property type="entry name" value="ADP-RIBOSYLATION FACTOR GTPASE-ACTIVATING PROTEIN 1"/>
    <property type="match status" value="1"/>
</dbReference>
<sequence length="388" mass="41896">MATEATIKRSLLELQRKDKNKECIDCGSPNPQWASVSLGTFFCLNCSGQHRGLGVHLSFVRSITMDKWTAEQLKRMQLAGNAKAQDFFESQPDYRKGMSIKDKYNSRFAELWRQKLTAECEGRSWTAPPPSATPTSPIARSNTSSPAPFNGSNPQLKNLGQARGSSSPMGRSQTPDPMRPASSIQQNSGGMSAISDARSVGNGSFSPQDVINDPTAAISKGWSFLSMGAQTALSTLGTVAGSINDNYVRPAAEKIQDPNFRNDVSSYVSTIGSKVEETANRGFVSLSSYMRSGQQRSGGAYAQVPTSNIDQENSLSNGDEGDFFEKEFNSNASFTPPTASISPSAGDASITKRASNRGSMPQPTSISNTSSRTNLKKSNGWDDEWDNF</sequence>
<keyword evidence="3 5" id="KW-0863">Zinc-finger</keyword>
<keyword evidence="2" id="KW-0479">Metal-binding</keyword>